<reference evidence="1" key="1">
    <citation type="journal article" date="2021" name="Proc. Natl. Acad. Sci. U.S.A.">
        <title>A Catalog of Tens of Thousands of Viruses from Human Metagenomes Reveals Hidden Associations with Chronic Diseases.</title>
        <authorList>
            <person name="Tisza M.J."/>
            <person name="Buck C.B."/>
        </authorList>
    </citation>
    <scope>NUCLEOTIDE SEQUENCE</scope>
    <source>
        <strain evidence="1">CtNxi14</strain>
    </source>
</reference>
<evidence type="ECO:0000313" key="1">
    <source>
        <dbReference type="EMBL" id="DAG06117.1"/>
    </source>
</evidence>
<dbReference type="EMBL" id="BK016266">
    <property type="protein sequence ID" value="DAG06117.1"/>
    <property type="molecule type" value="Genomic_DNA"/>
</dbReference>
<name>A0A8S5VH83_9CAUD</name>
<protein>
    <submittedName>
        <fullName evidence="1">Uncharacterized protein</fullName>
    </submittedName>
</protein>
<sequence length="115" mass="13251">MVLRKTMRSAARWNYTVLCEVNIMEHFKFKCKVGLDSRLYGGGWCHESVIPNPLPPDEILFDDLSGMTEGFYTDYLWDGSNLIYSPVPKVDEPADTETETVFTQTNENEEEVTYL</sequence>
<organism evidence="1">
    <name type="scientific">Siphoviridae sp. ctNxi14</name>
    <dbReference type="NCBI Taxonomy" id="2825475"/>
    <lineage>
        <taxon>Viruses</taxon>
        <taxon>Duplodnaviria</taxon>
        <taxon>Heunggongvirae</taxon>
        <taxon>Uroviricota</taxon>
        <taxon>Caudoviricetes</taxon>
    </lineage>
</organism>
<proteinExistence type="predicted"/>
<accession>A0A8S5VH83</accession>